<evidence type="ECO:0000313" key="1">
    <source>
        <dbReference type="EMBL" id="GFY33772.1"/>
    </source>
</evidence>
<dbReference type="EMBL" id="BMAU01021418">
    <property type="protein sequence ID" value="GFY33772.1"/>
    <property type="molecule type" value="Genomic_DNA"/>
</dbReference>
<sequence>MVLMGGRRSPRCNCSFCICPVYRKRISKEFGGASGQRTLWREKLYPCTACWPIGMVKFTARTLKRMIFRVVRSTFIRVGARILGAFYSLLRLPEKPSSRGALLLPEVTPFVALSSHSR</sequence>
<protein>
    <submittedName>
        <fullName evidence="1">Uncharacterized protein</fullName>
    </submittedName>
</protein>
<organism evidence="1 2">
    <name type="scientific">Trichonephila clavipes</name>
    <name type="common">Golden silk orbweaver</name>
    <name type="synonym">Nephila clavipes</name>
    <dbReference type="NCBI Taxonomy" id="2585209"/>
    <lineage>
        <taxon>Eukaryota</taxon>
        <taxon>Metazoa</taxon>
        <taxon>Ecdysozoa</taxon>
        <taxon>Arthropoda</taxon>
        <taxon>Chelicerata</taxon>
        <taxon>Arachnida</taxon>
        <taxon>Araneae</taxon>
        <taxon>Araneomorphae</taxon>
        <taxon>Entelegynae</taxon>
        <taxon>Araneoidea</taxon>
        <taxon>Nephilidae</taxon>
        <taxon>Trichonephila</taxon>
    </lineage>
</organism>
<name>A0A8X6WEX4_TRICX</name>
<proteinExistence type="predicted"/>
<comment type="caution">
    <text evidence="1">The sequence shown here is derived from an EMBL/GenBank/DDBJ whole genome shotgun (WGS) entry which is preliminary data.</text>
</comment>
<reference evidence="1" key="1">
    <citation type="submission" date="2020-08" db="EMBL/GenBank/DDBJ databases">
        <title>Multicomponent nature underlies the extraordinary mechanical properties of spider dragline silk.</title>
        <authorList>
            <person name="Kono N."/>
            <person name="Nakamura H."/>
            <person name="Mori M."/>
            <person name="Yoshida Y."/>
            <person name="Ohtoshi R."/>
            <person name="Malay A.D."/>
            <person name="Moran D.A.P."/>
            <person name="Tomita M."/>
            <person name="Numata K."/>
            <person name="Arakawa K."/>
        </authorList>
    </citation>
    <scope>NUCLEOTIDE SEQUENCE</scope>
</reference>
<gene>
    <name evidence="1" type="ORF">TNCV_4594841</name>
</gene>
<keyword evidence="2" id="KW-1185">Reference proteome</keyword>
<accession>A0A8X6WEX4</accession>
<dbReference type="Proteomes" id="UP000887159">
    <property type="component" value="Unassembled WGS sequence"/>
</dbReference>
<dbReference type="AlphaFoldDB" id="A0A8X6WEX4"/>
<evidence type="ECO:0000313" key="2">
    <source>
        <dbReference type="Proteomes" id="UP000887159"/>
    </source>
</evidence>